<dbReference type="Gene3D" id="3.20.20.80">
    <property type="entry name" value="Glycosidases"/>
    <property type="match status" value="1"/>
</dbReference>
<evidence type="ECO:0000256" key="5">
    <source>
        <dbReference type="ARBA" id="ARBA00023295"/>
    </source>
</evidence>
<dbReference type="Proteomes" id="UP001353858">
    <property type="component" value="Unassembled WGS sequence"/>
</dbReference>
<evidence type="ECO:0000256" key="7">
    <source>
        <dbReference type="SAM" id="SignalP"/>
    </source>
</evidence>
<name>A0AAN7SML1_9COLE</name>
<feature type="signal peptide" evidence="7">
    <location>
        <begin position="1"/>
        <end position="18"/>
    </location>
</feature>
<comment type="similarity">
    <text evidence="1 6">Belongs to the glycosyl hydrolase 1 family.</text>
</comment>
<reference evidence="9" key="1">
    <citation type="submission" date="2023-01" db="EMBL/GenBank/DDBJ databases">
        <title>Key to firefly adult light organ development and bioluminescence: homeobox transcription factors regulate luciferase expression and transportation to peroxisome.</title>
        <authorList>
            <person name="Fu X."/>
        </authorList>
    </citation>
    <scope>NUCLEOTIDE SEQUENCE [LARGE SCALE GENOMIC DNA]</scope>
</reference>
<protein>
    <recommendedName>
        <fullName evidence="10">Beta-glucosidase</fullName>
    </recommendedName>
</protein>
<evidence type="ECO:0000256" key="6">
    <source>
        <dbReference type="RuleBase" id="RU003690"/>
    </source>
</evidence>
<evidence type="ECO:0000313" key="9">
    <source>
        <dbReference type="Proteomes" id="UP001353858"/>
    </source>
</evidence>
<organism evidence="8 9">
    <name type="scientific">Aquatica leii</name>
    <dbReference type="NCBI Taxonomy" id="1421715"/>
    <lineage>
        <taxon>Eukaryota</taxon>
        <taxon>Metazoa</taxon>
        <taxon>Ecdysozoa</taxon>
        <taxon>Arthropoda</taxon>
        <taxon>Hexapoda</taxon>
        <taxon>Insecta</taxon>
        <taxon>Pterygota</taxon>
        <taxon>Neoptera</taxon>
        <taxon>Endopterygota</taxon>
        <taxon>Coleoptera</taxon>
        <taxon>Polyphaga</taxon>
        <taxon>Elateriformia</taxon>
        <taxon>Elateroidea</taxon>
        <taxon>Lampyridae</taxon>
        <taxon>Luciolinae</taxon>
        <taxon>Aquatica</taxon>
    </lineage>
</organism>
<feature type="chain" id="PRO_5042992600" description="Beta-glucosidase" evidence="7">
    <location>
        <begin position="19"/>
        <end position="486"/>
    </location>
</feature>
<dbReference type="InterPro" id="IPR001360">
    <property type="entry name" value="Glyco_hydro_1"/>
</dbReference>
<keyword evidence="9" id="KW-1185">Reference proteome</keyword>
<dbReference type="InterPro" id="IPR033132">
    <property type="entry name" value="GH_1_N_CS"/>
</dbReference>
<gene>
    <name evidence="8" type="ORF">RN001_004000</name>
</gene>
<dbReference type="SUPFAM" id="SSF51445">
    <property type="entry name" value="(Trans)glycosidases"/>
    <property type="match status" value="1"/>
</dbReference>
<evidence type="ECO:0000256" key="1">
    <source>
        <dbReference type="ARBA" id="ARBA00010838"/>
    </source>
</evidence>
<keyword evidence="3" id="KW-0378">Hydrolase</keyword>
<dbReference type="GO" id="GO:0008422">
    <property type="term" value="F:beta-glucosidase activity"/>
    <property type="evidence" value="ECO:0007669"/>
    <property type="project" value="TreeGrafter"/>
</dbReference>
<comment type="caution">
    <text evidence="8">The sequence shown here is derived from an EMBL/GenBank/DDBJ whole genome shotgun (WGS) entry which is preliminary data.</text>
</comment>
<dbReference type="PRINTS" id="PR00131">
    <property type="entry name" value="GLHYDRLASE1"/>
</dbReference>
<dbReference type="Pfam" id="PF00232">
    <property type="entry name" value="Glyco_hydro_1"/>
    <property type="match status" value="1"/>
</dbReference>
<dbReference type="PANTHER" id="PTHR10353">
    <property type="entry name" value="GLYCOSYL HYDROLASE"/>
    <property type="match status" value="1"/>
</dbReference>
<sequence>MTLTIAFIVLCAINNLESVTPQEFPDGFMFGVASSAYQVEGGWNVSDKGENIWDHLTHSHPDSIADQSTGDIACDSYHKYKEDVALLKDLGVHYYRFSLSWSRILPNGYANFINPDGIRYYNELIDELIKNQIKPMITLYHWDLPVTLQTLGGWTNPILADIFVDYANVAFSHFGDRVPYWITFNTDCRGYDGDIIPPAFNQSGIANYLCGHVTIQAHAKTYRLYQSKFKTSQKGEIGIVSMGVTWYDEQTNSNEDVEAAERVRQFELGYYTNPLMGNGDYPSVVKERVAYRSMHEGFPKSRLPEFTPEEKAYIKGAYDFIAINIYTANLVSDAPEADYKNVRYHNDVKAQFSLDPSWKNTSAPWLKVVPDSIRKILNWFKNQYNNPKIIISENGCADSEDFDDHNRVMFHQQYLSEVLKAINEDQVNVLAYTAWSLLDNFEWNDGYTQKFGLFHVNFSDPNRARTPKLSARMYKQIIANRKLHLL</sequence>
<evidence type="ECO:0000256" key="3">
    <source>
        <dbReference type="ARBA" id="ARBA00022801"/>
    </source>
</evidence>
<keyword evidence="5" id="KW-0326">Glycosidase</keyword>
<dbReference type="PANTHER" id="PTHR10353:SF36">
    <property type="entry name" value="LP05116P"/>
    <property type="match status" value="1"/>
</dbReference>
<comment type="subunit">
    <text evidence="2">Homodimer.</text>
</comment>
<dbReference type="EMBL" id="JARPUR010000001">
    <property type="protein sequence ID" value="KAK4887729.1"/>
    <property type="molecule type" value="Genomic_DNA"/>
</dbReference>
<evidence type="ECO:0008006" key="10">
    <source>
        <dbReference type="Google" id="ProtNLM"/>
    </source>
</evidence>
<dbReference type="PROSITE" id="PS00653">
    <property type="entry name" value="GLYCOSYL_HYDROL_F1_2"/>
    <property type="match status" value="1"/>
</dbReference>
<dbReference type="InterPro" id="IPR017853">
    <property type="entry name" value="GH"/>
</dbReference>
<keyword evidence="7" id="KW-0732">Signal</keyword>
<evidence type="ECO:0000256" key="2">
    <source>
        <dbReference type="ARBA" id="ARBA00011738"/>
    </source>
</evidence>
<evidence type="ECO:0000313" key="8">
    <source>
        <dbReference type="EMBL" id="KAK4887729.1"/>
    </source>
</evidence>
<dbReference type="AlphaFoldDB" id="A0AAN7SML1"/>
<dbReference type="FunFam" id="3.20.20.80:FF:000013">
    <property type="entry name" value="lactase-phlorizin hydrolase"/>
    <property type="match status" value="1"/>
</dbReference>
<accession>A0AAN7SML1</accession>
<dbReference type="GO" id="GO:0005975">
    <property type="term" value="P:carbohydrate metabolic process"/>
    <property type="evidence" value="ECO:0007669"/>
    <property type="project" value="InterPro"/>
</dbReference>
<evidence type="ECO:0000256" key="4">
    <source>
        <dbReference type="ARBA" id="ARBA00023180"/>
    </source>
</evidence>
<keyword evidence="4" id="KW-0325">Glycoprotein</keyword>
<proteinExistence type="inferred from homology"/>